<evidence type="ECO:0000256" key="6">
    <source>
        <dbReference type="ARBA" id="ARBA00022691"/>
    </source>
</evidence>
<dbReference type="AlphaFoldDB" id="A0A4Q1BRZ9"/>
<dbReference type="InterPro" id="IPR059073">
    <property type="entry name" value="TRMT11_N"/>
</dbReference>
<evidence type="ECO:0000256" key="4">
    <source>
        <dbReference type="ARBA" id="ARBA00022603"/>
    </source>
</evidence>
<dbReference type="InterPro" id="IPR000241">
    <property type="entry name" value="RlmKL-like_Mtase"/>
</dbReference>
<dbReference type="GO" id="GO:0000049">
    <property type="term" value="F:tRNA binding"/>
    <property type="evidence" value="ECO:0007669"/>
    <property type="project" value="UniProtKB-UniRule"/>
</dbReference>
<evidence type="ECO:0000259" key="11">
    <source>
        <dbReference type="Pfam" id="PF01170"/>
    </source>
</evidence>
<protein>
    <recommendedName>
        <fullName evidence="9">tRNA (guanine(10)-N(2))-methyltransferase</fullName>
        <ecNumber evidence="9">2.1.1.214</ecNumber>
    </recommendedName>
</protein>
<proteinExistence type="inferred from homology"/>
<comment type="similarity">
    <text evidence="10">Belongs to the class I-like SAM-binding methyltransferase superfamily. TRM11 methyltransferase family.</text>
</comment>
<evidence type="ECO:0000256" key="1">
    <source>
        <dbReference type="ARBA" id="ARBA00004496"/>
    </source>
</evidence>
<dbReference type="Gene3D" id="3.40.50.150">
    <property type="entry name" value="Vaccinia Virus protein VP39"/>
    <property type="match status" value="1"/>
</dbReference>
<keyword evidence="4 10" id="KW-0489">Methyltransferase</keyword>
<dbReference type="PROSITE" id="PS00092">
    <property type="entry name" value="N6_MTASE"/>
    <property type="match status" value="1"/>
</dbReference>
<evidence type="ECO:0000256" key="10">
    <source>
        <dbReference type="PROSITE-ProRule" id="PRU00959"/>
    </source>
</evidence>
<evidence type="ECO:0000259" key="12">
    <source>
        <dbReference type="Pfam" id="PF25904"/>
    </source>
</evidence>
<dbReference type="EMBL" id="SDIL01000015">
    <property type="protein sequence ID" value="RXK40763.1"/>
    <property type="molecule type" value="Genomic_DNA"/>
</dbReference>
<dbReference type="PROSITE" id="PS51627">
    <property type="entry name" value="SAM_MT_TRM11"/>
    <property type="match status" value="1"/>
</dbReference>
<keyword evidence="7 10" id="KW-0819">tRNA processing</keyword>
<comment type="caution">
    <text evidence="13">The sequence shown here is derived from an EMBL/GenBank/DDBJ whole genome shotgun (WGS) entry which is preliminary data.</text>
</comment>
<keyword evidence="14" id="KW-1185">Reference proteome</keyword>
<evidence type="ECO:0000256" key="5">
    <source>
        <dbReference type="ARBA" id="ARBA00022679"/>
    </source>
</evidence>
<feature type="domain" description="Ribosomal RNA large subunit methyltransferase K/L-like methyltransferase" evidence="11">
    <location>
        <begin position="181"/>
        <end position="305"/>
    </location>
</feature>
<dbReference type="GO" id="GO:0043527">
    <property type="term" value="C:tRNA methyltransferase complex"/>
    <property type="evidence" value="ECO:0007669"/>
    <property type="project" value="UniProtKB-ARBA"/>
</dbReference>
<sequence length="448" mass="50523">MPIYLLRVSLDHLSFRLPSLISIGDLYGFSINFLSEDTSRAGLVIELEHESHLQHILDRGVLVISAIELLAKGTSYDILHDQLRAKITDVAHGEGKSWRFTFESVNHHVPHKRQLEVIKSFPYLDFKGPIQVKDPDVEYVILEDCELVALKRDGKFRYVFFGRRAGHSRARPLIVSQSIKTRKYYGTTTMEAEMGLLMAGQTLPAPGKIIYDPFVGTGSALYGCAHWGAYVMGSDIDGRQMRGRRKGKGVTSGILENADQYGLSDQILDLLTFDVTRAPLRRGGWVDAIITDPPYGVRAGAKRQGKRNPEKRPVAEQPVLLEDGSYSHKNETYVPPFRPYELTDLTVDLVLLARYLLVPKGRLVFFLPTVTEDYDEVDIPLVEGMREIRIGDGSVQSFGKWGRRLITMEKIAEDDGPPPTFENHGVSNDKVPGHYQFNRRFFQGFASR</sequence>
<dbReference type="FunCoup" id="A0A4Q1BRZ9">
    <property type="interactions" value="582"/>
</dbReference>
<dbReference type="VEuPathDB" id="FungiDB:TREMEDRAFT_42324"/>
<dbReference type="InterPro" id="IPR002052">
    <property type="entry name" value="DNA_methylase_N6_adenine_CS"/>
</dbReference>
<dbReference type="OrthoDB" id="296065at2759"/>
<dbReference type="InterPro" id="IPR016691">
    <property type="entry name" value="TRMT11"/>
</dbReference>
<organism evidence="13 14">
    <name type="scientific">Tremella mesenterica</name>
    <name type="common">Jelly fungus</name>
    <dbReference type="NCBI Taxonomy" id="5217"/>
    <lineage>
        <taxon>Eukaryota</taxon>
        <taxon>Fungi</taxon>
        <taxon>Dikarya</taxon>
        <taxon>Basidiomycota</taxon>
        <taxon>Agaricomycotina</taxon>
        <taxon>Tremellomycetes</taxon>
        <taxon>Tremellales</taxon>
        <taxon>Tremellaceae</taxon>
        <taxon>Tremella</taxon>
    </lineage>
</organism>
<reference evidence="13 14" key="1">
    <citation type="submission" date="2016-06" db="EMBL/GenBank/DDBJ databases">
        <title>Evolution of pathogenesis and genome organization in the Tremellales.</title>
        <authorList>
            <person name="Cuomo C."/>
            <person name="Litvintseva A."/>
            <person name="Heitman J."/>
            <person name="Chen Y."/>
            <person name="Sun S."/>
            <person name="Springer D."/>
            <person name="Dromer F."/>
            <person name="Young S."/>
            <person name="Zeng Q."/>
            <person name="Chapman S."/>
            <person name="Gujja S."/>
            <person name="Saif S."/>
            <person name="Birren B."/>
        </authorList>
    </citation>
    <scope>NUCLEOTIDE SEQUENCE [LARGE SCALE GENOMIC DNA]</scope>
    <source>
        <strain evidence="13 14">ATCC 28783</strain>
    </source>
</reference>
<dbReference type="PANTHER" id="PTHR13370:SF3">
    <property type="entry name" value="TRNA (GUANINE(10)-N2)-METHYLTRANSFERASE HOMOLOG"/>
    <property type="match status" value="1"/>
</dbReference>
<keyword evidence="6 10" id="KW-0949">S-adenosyl-L-methionine</keyword>
<name>A0A4Q1BRZ9_TREME</name>
<dbReference type="Pfam" id="PF25904">
    <property type="entry name" value="Tmrp11_N"/>
    <property type="match status" value="1"/>
</dbReference>
<keyword evidence="2" id="KW-0963">Cytoplasm</keyword>
<dbReference type="PIRSF" id="PIRSF017259">
    <property type="entry name" value="tRNA_mtfrase_TRM11"/>
    <property type="match status" value="1"/>
</dbReference>
<dbReference type="Proteomes" id="UP000289152">
    <property type="component" value="Unassembled WGS sequence"/>
</dbReference>
<dbReference type="STRING" id="5217.A0A4Q1BRZ9"/>
<dbReference type="GO" id="GO:0005737">
    <property type="term" value="C:cytoplasm"/>
    <property type="evidence" value="ECO:0007669"/>
    <property type="project" value="UniProtKB-SubCell"/>
</dbReference>
<dbReference type="PANTHER" id="PTHR13370">
    <property type="entry name" value="RNA METHYLASE-RELATED"/>
    <property type="match status" value="1"/>
</dbReference>
<evidence type="ECO:0000256" key="2">
    <source>
        <dbReference type="ARBA" id="ARBA00022490"/>
    </source>
</evidence>
<accession>A0A4Q1BRZ9</accession>
<keyword evidence="3 10" id="KW-0820">tRNA-binding</keyword>
<dbReference type="Pfam" id="PF01170">
    <property type="entry name" value="UPF0020"/>
    <property type="match status" value="1"/>
</dbReference>
<dbReference type="GO" id="GO:0008033">
    <property type="term" value="P:tRNA processing"/>
    <property type="evidence" value="ECO:0007669"/>
    <property type="project" value="UniProtKB-UniRule"/>
</dbReference>
<dbReference type="SUPFAM" id="SSF53335">
    <property type="entry name" value="S-adenosyl-L-methionine-dependent methyltransferases"/>
    <property type="match status" value="1"/>
</dbReference>
<evidence type="ECO:0000313" key="14">
    <source>
        <dbReference type="Proteomes" id="UP000289152"/>
    </source>
</evidence>
<evidence type="ECO:0000256" key="7">
    <source>
        <dbReference type="ARBA" id="ARBA00022694"/>
    </source>
</evidence>
<evidence type="ECO:0000256" key="9">
    <source>
        <dbReference type="ARBA" id="ARBA00066937"/>
    </source>
</evidence>
<dbReference type="EC" id="2.1.1.214" evidence="9"/>
<evidence type="ECO:0000256" key="3">
    <source>
        <dbReference type="ARBA" id="ARBA00022555"/>
    </source>
</evidence>
<dbReference type="PRINTS" id="PR00507">
    <property type="entry name" value="N12N6MTFRASE"/>
</dbReference>
<dbReference type="GO" id="GO:0032259">
    <property type="term" value="P:methylation"/>
    <property type="evidence" value="ECO:0007669"/>
    <property type="project" value="UniProtKB-UniRule"/>
</dbReference>
<evidence type="ECO:0000256" key="8">
    <source>
        <dbReference type="ARBA" id="ARBA00022884"/>
    </source>
</evidence>
<evidence type="ECO:0000313" key="13">
    <source>
        <dbReference type="EMBL" id="RXK40763.1"/>
    </source>
</evidence>
<dbReference type="GO" id="GO:0160102">
    <property type="term" value="F:tRNA (guanine(10)-N2)-methyltransferase activity"/>
    <property type="evidence" value="ECO:0007669"/>
    <property type="project" value="UniProtKB-EC"/>
</dbReference>
<dbReference type="InterPro" id="IPR029063">
    <property type="entry name" value="SAM-dependent_MTases_sf"/>
</dbReference>
<gene>
    <name evidence="13" type="ORF">M231_02015</name>
</gene>
<feature type="domain" description="tRNA (guanine(10)-N(2))-methyltransferase TRMT11 N-terminal" evidence="12">
    <location>
        <begin position="4"/>
        <end position="168"/>
    </location>
</feature>
<keyword evidence="8 10" id="KW-0694">RNA-binding</keyword>
<comment type="subcellular location">
    <subcellularLocation>
        <location evidence="1">Cytoplasm</location>
    </subcellularLocation>
</comment>
<dbReference type="InParanoid" id="A0A4Q1BRZ9"/>
<keyword evidence="5 10" id="KW-0808">Transferase</keyword>